<dbReference type="GO" id="GO:0015093">
    <property type="term" value="F:ferrous iron transmembrane transporter activity"/>
    <property type="evidence" value="ECO:0007669"/>
    <property type="project" value="TreeGrafter"/>
</dbReference>
<dbReference type="AlphaFoldDB" id="A0A0R2RM35"/>
<evidence type="ECO:0000259" key="9">
    <source>
        <dbReference type="Pfam" id="PF16916"/>
    </source>
</evidence>
<dbReference type="GO" id="GO:0015086">
    <property type="term" value="F:cadmium ion transmembrane transporter activity"/>
    <property type="evidence" value="ECO:0007669"/>
    <property type="project" value="TreeGrafter"/>
</dbReference>
<sequence length="297" mass="33316">MNPNLTPGTRERSLHYALLFCLVDVTLMGGAVYLSNSLALFSDLLKEATDLLSILAAFLTVRAVRRSPDHRFSYGIGKLENLVSLTIGLCLLASALWITWRSAHHLASPQMAQGTIPGICIFALYTFIGYRIYFQTSQVAREQPSAMMESQARLWFSKASFDATMGSALLVAHLFRHETWSWYLDPLASLIGVVFMLHAAWAMASSSVKDLLDATIEETTQLRILGQLVQHLDDYDRLHKVRTRRSGPRIYVEIFLQFDPSLLMGEVQKRIDKLQQSITEIIPGADISIRPCTQSPP</sequence>
<name>A0A0R2RM35_9BACT</name>
<feature type="transmembrane region" description="Helical" evidence="7">
    <location>
        <begin position="187"/>
        <end position="204"/>
    </location>
</feature>
<evidence type="ECO:0000313" key="11">
    <source>
        <dbReference type="Proteomes" id="UP000051269"/>
    </source>
</evidence>
<proteinExistence type="inferred from homology"/>
<evidence type="ECO:0000313" key="10">
    <source>
        <dbReference type="EMBL" id="KRO62226.1"/>
    </source>
</evidence>
<protein>
    <submittedName>
        <fullName evidence="10">Uncharacterized protein</fullName>
    </submittedName>
</protein>
<feature type="transmembrane region" description="Helical" evidence="7">
    <location>
        <begin position="40"/>
        <end position="61"/>
    </location>
</feature>
<organism evidence="10 11">
    <name type="scientific">Verrucomicrobia subdivision 6 bacterium BACL9 MAG-120507-bin52</name>
    <dbReference type="NCBI Taxonomy" id="1655590"/>
    <lineage>
        <taxon>Bacteria</taxon>
        <taxon>Pseudomonadati</taxon>
        <taxon>Verrucomicrobiota</taxon>
        <taxon>Verrucomicrobiia</taxon>
        <taxon>Verrucomicrobiales</taxon>
        <taxon>Verrucomicrobia subdivision 6</taxon>
    </lineage>
</organism>
<dbReference type="InterPro" id="IPR036837">
    <property type="entry name" value="Cation_efflux_CTD_sf"/>
</dbReference>
<dbReference type="Gene3D" id="3.30.70.1350">
    <property type="entry name" value="Cation efflux protein, cytoplasmic domain"/>
    <property type="match status" value="1"/>
</dbReference>
<dbReference type="Pfam" id="PF01545">
    <property type="entry name" value="Cation_efflux"/>
    <property type="match status" value="1"/>
</dbReference>
<dbReference type="InterPro" id="IPR002524">
    <property type="entry name" value="Cation_efflux"/>
</dbReference>
<comment type="caution">
    <text evidence="10">The sequence shown here is derived from an EMBL/GenBank/DDBJ whole genome shotgun (WGS) entry which is preliminary data.</text>
</comment>
<feature type="transmembrane region" description="Helical" evidence="7">
    <location>
        <begin position="14"/>
        <end position="34"/>
    </location>
</feature>
<dbReference type="Proteomes" id="UP000051269">
    <property type="component" value="Unassembled WGS sequence"/>
</dbReference>
<evidence type="ECO:0000259" key="8">
    <source>
        <dbReference type="Pfam" id="PF01545"/>
    </source>
</evidence>
<feature type="transmembrane region" description="Helical" evidence="7">
    <location>
        <begin position="155"/>
        <end position="175"/>
    </location>
</feature>
<dbReference type="SUPFAM" id="SSF160240">
    <property type="entry name" value="Cation efflux protein cytoplasmic domain-like"/>
    <property type="match status" value="1"/>
</dbReference>
<dbReference type="GO" id="GO:0006882">
    <property type="term" value="P:intracellular zinc ion homeostasis"/>
    <property type="evidence" value="ECO:0007669"/>
    <property type="project" value="TreeGrafter"/>
</dbReference>
<dbReference type="EMBL" id="LIBO01000110">
    <property type="protein sequence ID" value="KRO62226.1"/>
    <property type="molecule type" value="Genomic_DNA"/>
</dbReference>
<dbReference type="InterPro" id="IPR050291">
    <property type="entry name" value="CDF_Transporter"/>
</dbReference>
<accession>A0A0R2RM35</accession>
<dbReference type="PANTHER" id="PTHR43840">
    <property type="entry name" value="MITOCHONDRIAL METAL TRANSPORTER 1-RELATED"/>
    <property type="match status" value="1"/>
</dbReference>
<evidence type="ECO:0000256" key="1">
    <source>
        <dbReference type="ARBA" id="ARBA00004141"/>
    </source>
</evidence>
<dbReference type="GO" id="GO:0015341">
    <property type="term" value="F:zinc efflux antiporter activity"/>
    <property type="evidence" value="ECO:0007669"/>
    <property type="project" value="TreeGrafter"/>
</dbReference>
<feature type="transmembrane region" description="Helical" evidence="7">
    <location>
        <begin position="82"/>
        <end position="100"/>
    </location>
</feature>
<comment type="similarity">
    <text evidence="2">Belongs to the cation diffusion facilitator (CDF) transporter (TC 2.A.4) family.</text>
</comment>
<keyword evidence="3" id="KW-0813">Transport</keyword>
<dbReference type="NCBIfam" id="TIGR01297">
    <property type="entry name" value="CDF"/>
    <property type="match status" value="1"/>
</dbReference>
<dbReference type="PANTHER" id="PTHR43840:SF15">
    <property type="entry name" value="MITOCHONDRIAL METAL TRANSPORTER 1-RELATED"/>
    <property type="match status" value="1"/>
</dbReference>
<reference evidence="10 11" key="1">
    <citation type="submission" date="2015-10" db="EMBL/GenBank/DDBJ databases">
        <title>Metagenome-Assembled Genomes uncover a global brackish microbiome.</title>
        <authorList>
            <person name="Hugerth L.W."/>
            <person name="Larsson J."/>
            <person name="Alneberg J."/>
            <person name="Lindh M.V."/>
            <person name="Legrand C."/>
            <person name="Pinhassi J."/>
            <person name="Andersson A.F."/>
        </authorList>
    </citation>
    <scope>NUCLEOTIDE SEQUENCE [LARGE SCALE GENOMIC DNA]</scope>
    <source>
        <strain evidence="10">BACL18 MAG-120507-bin52</strain>
    </source>
</reference>
<evidence type="ECO:0000256" key="7">
    <source>
        <dbReference type="SAM" id="Phobius"/>
    </source>
</evidence>
<dbReference type="Gene3D" id="1.20.1510.10">
    <property type="entry name" value="Cation efflux protein transmembrane domain"/>
    <property type="match status" value="1"/>
</dbReference>
<comment type="subcellular location">
    <subcellularLocation>
        <location evidence="1">Membrane</location>
        <topology evidence="1">Multi-pass membrane protein</topology>
    </subcellularLocation>
</comment>
<dbReference type="InterPro" id="IPR027470">
    <property type="entry name" value="Cation_efflux_CTD"/>
</dbReference>
<evidence type="ECO:0000256" key="2">
    <source>
        <dbReference type="ARBA" id="ARBA00008114"/>
    </source>
</evidence>
<evidence type="ECO:0000256" key="4">
    <source>
        <dbReference type="ARBA" id="ARBA00022692"/>
    </source>
</evidence>
<dbReference type="Pfam" id="PF16916">
    <property type="entry name" value="ZT_dimer"/>
    <property type="match status" value="1"/>
</dbReference>
<dbReference type="InterPro" id="IPR058533">
    <property type="entry name" value="Cation_efflux_TM"/>
</dbReference>
<feature type="domain" description="Cation efflux protein transmembrane" evidence="8">
    <location>
        <begin position="15"/>
        <end position="212"/>
    </location>
</feature>
<feature type="domain" description="Cation efflux protein cytoplasmic" evidence="9">
    <location>
        <begin position="227"/>
        <end position="289"/>
    </location>
</feature>
<dbReference type="InterPro" id="IPR027469">
    <property type="entry name" value="Cation_efflux_TMD_sf"/>
</dbReference>
<dbReference type="SUPFAM" id="SSF161111">
    <property type="entry name" value="Cation efflux protein transmembrane domain-like"/>
    <property type="match status" value="1"/>
</dbReference>
<evidence type="ECO:0000256" key="6">
    <source>
        <dbReference type="ARBA" id="ARBA00023136"/>
    </source>
</evidence>
<evidence type="ECO:0000256" key="5">
    <source>
        <dbReference type="ARBA" id="ARBA00022989"/>
    </source>
</evidence>
<gene>
    <name evidence="10" type="ORF">ABR82_05045</name>
</gene>
<evidence type="ECO:0000256" key="3">
    <source>
        <dbReference type="ARBA" id="ARBA00022448"/>
    </source>
</evidence>
<dbReference type="GO" id="GO:0005886">
    <property type="term" value="C:plasma membrane"/>
    <property type="evidence" value="ECO:0007669"/>
    <property type="project" value="TreeGrafter"/>
</dbReference>
<keyword evidence="6 7" id="KW-0472">Membrane</keyword>
<keyword evidence="5 7" id="KW-1133">Transmembrane helix</keyword>
<feature type="transmembrane region" description="Helical" evidence="7">
    <location>
        <begin position="112"/>
        <end position="134"/>
    </location>
</feature>
<keyword evidence="4 7" id="KW-0812">Transmembrane</keyword>